<feature type="domain" description="EamA" evidence="2">
    <location>
        <begin position="26"/>
        <end position="152"/>
    </location>
</feature>
<accession>A0A1H7N4C2</accession>
<dbReference type="STRING" id="1396821.SAMN05444515_1118"/>
<sequence length="300" mass="31977">MSTHNPMQHTSLLGQQGPGHGVAVGALLIGAGLWGCFWIPLRWLEQAGLHGLWSVAFIYLGASLLGLVVARRHLGWVRRHPGRFAGIALTSALSGTAFSLGVIEGEVARVLLFFYLSPLWAVVLARLLLREPLTQQAMIALTLAMAGALVMLWPTHTSLAMSRADVLGLLAGMAFAATNIQVRYAYWMPLRIKTLAAWSGAPLLAAGTAGTLGIGLAPDPWTLAVALLVGMTIMTTMTLTVQVGVTWLPVRQSSVFLIFELIAGALSAAWLAGEMLATREWIGGVLIVLGGLVTGWQRSR</sequence>
<reference evidence="4" key="1">
    <citation type="submission" date="2016-10" db="EMBL/GenBank/DDBJ databases">
        <authorList>
            <person name="Varghese N."/>
            <person name="Submissions S."/>
        </authorList>
    </citation>
    <scope>NUCLEOTIDE SEQUENCE [LARGE SCALE GENOMIC DNA]</scope>
    <source>
        <strain evidence="4">DSM 241</strain>
    </source>
</reference>
<dbReference type="InterPro" id="IPR000620">
    <property type="entry name" value="EamA_dom"/>
</dbReference>
<feature type="transmembrane region" description="Helical" evidence="1">
    <location>
        <begin position="255"/>
        <end position="273"/>
    </location>
</feature>
<feature type="transmembrane region" description="Helical" evidence="1">
    <location>
        <begin position="279"/>
        <end position="296"/>
    </location>
</feature>
<dbReference type="InterPro" id="IPR037185">
    <property type="entry name" value="EmrE-like"/>
</dbReference>
<feature type="transmembrane region" description="Helical" evidence="1">
    <location>
        <begin position="109"/>
        <end position="129"/>
    </location>
</feature>
<keyword evidence="1" id="KW-0812">Transmembrane</keyword>
<keyword evidence="4" id="KW-1185">Reference proteome</keyword>
<dbReference type="EMBL" id="FOAA01000011">
    <property type="protein sequence ID" value="SEL18264.1"/>
    <property type="molecule type" value="Genomic_DNA"/>
</dbReference>
<dbReference type="SUPFAM" id="SSF103481">
    <property type="entry name" value="Multidrug resistance efflux transporter EmrE"/>
    <property type="match status" value="2"/>
</dbReference>
<feature type="transmembrane region" description="Helical" evidence="1">
    <location>
        <begin position="136"/>
        <end position="154"/>
    </location>
</feature>
<gene>
    <name evidence="3" type="ORF">SAMN05444515_1118</name>
</gene>
<feature type="transmembrane region" description="Helical" evidence="1">
    <location>
        <begin position="82"/>
        <end position="103"/>
    </location>
</feature>
<organism evidence="3 4">
    <name type="scientific">Ectothiorhodospira marina</name>
    <dbReference type="NCBI Taxonomy" id="1396821"/>
    <lineage>
        <taxon>Bacteria</taxon>
        <taxon>Pseudomonadati</taxon>
        <taxon>Pseudomonadota</taxon>
        <taxon>Gammaproteobacteria</taxon>
        <taxon>Chromatiales</taxon>
        <taxon>Ectothiorhodospiraceae</taxon>
        <taxon>Ectothiorhodospira</taxon>
    </lineage>
</organism>
<dbReference type="GO" id="GO:0016020">
    <property type="term" value="C:membrane"/>
    <property type="evidence" value="ECO:0007669"/>
    <property type="project" value="InterPro"/>
</dbReference>
<dbReference type="Proteomes" id="UP000199256">
    <property type="component" value="Unassembled WGS sequence"/>
</dbReference>
<feature type="transmembrane region" description="Helical" evidence="1">
    <location>
        <begin position="223"/>
        <end position="248"/>
    </location>
</feature>
<proteinExistence type="predicted"/>
<feature type="transmembrane region" description="Helical" evidence="1">
    <location>
        <begin position="166"/>
        <end position="186"/>
    </location>
</feature>
<evidence type="ECO:0000313" key="4">
    <source>
        <dbReference type="Proteomes" id="UP000199256"/>
    </source>
</evidence>
<evidence type="ECO:0000259" key="2">
    <source>
        <dbReference type="Pfam" id="PF00892"/>
    </source>
</evidence>
<name>A0A1H7N4C2_9GAMM</name>
<feature type="transmembrane region" description="Helical" evidence="1">
    <location>
        <begin position="21"/>
        <end position="41"/>
    </location>
</feature>
<keyword evidence="1" id="KW-1133">Transmembrane helix</keyword>
<evidence type="ECO:0000256" key="1">
    <source>
        <dbReference type="SAM" id="Phobius"/>
    </source>
</evidence>
<dbReference type="OrthoDB" id="5295396at2"/>
<keyword evidence="1" id="KW-0472">Membrane</keyword>
<feature type="transmembrane region" description="Helical" evidence="1">
    <location>
        <begin position="195"/>
        <end position="217"/>
    </location>
</feature>
<dbReference type="Pfam" id="PF00892">
    <property type="entry name" value="EamA"/>
    <property type="match status" value="1"/>
</dbReference>
<dbReference type="RefSeq" id="WP_090253986.1">
    <property type="nucleotide sequence ID" value="NZ_FOAA01000011.1"/>
</dbReference>
<protein>
    <submittedName>
        <fullName evidence="3">EamA-like transporter family protein</fullName>
    </submittedName>
</protein>
<dbReference type="AlphaFoldDB" id="A0A1H7N4C2"/>
<feature type="transmembrane region" description="Helical" evidence="1">
    <location>
        <begin position="47"/>
        <end position="70"/>
    </location>
</feature>
<evidence type="ECO:0000313" key="3">
    <source>
        <dbReference type="EMBL" id="SEL18264.1"/>
    </source>
</evidence>